<keyword evidence="3" id="KW-1185">Reference proteome</keyword>
<dbReference type="PROSITE" id="PS50042">
    <property type="entry name" value="CNMP_BINDING_3"/>
    <property type="match status" value="1"/>
</dbReference>
<proteinExistence type="predicted"/>
<dbReference type="CDD" id="cd00038">
    <property type="entry name" value="CAP_ED"/>
    <property type="match status" value="1"/>
</dbReference>
<dbReference type="Pfam" id="PF00027">
    <property type="entry name" value="cNMP_binding"/>
    <property type="match status" value="1"/>
</dbReference>
<dbReference type="InterPro" id="IPR014710">
    <property type="entry name" value="RmlC-like_jellyroll"/>
</dbReference>
<evidence type="ECO:0000313" key="3">
    <source>
        <dbReference type="Proteomes" id="UP001597061"/>
    </source>
</evidence>
<dbReference type="InterPro" id="IPR018490">
    <property type="entry name" value="cNMP-bd_dom_sf"/>
</dbReference>
<dbReference type="RefSeq" id="WP_379924352.1">
    <property type="nucleotide sequence ID" value="NZ_JBHTJI010000001.1"/>
</dbReference>
<evidence type="ECO:0000313" key="2">
    <source>
        <dbReference type="EMBL" id="MFD0988776.1"/>
    </source>
</evidence>
<dbReference type="SMART" id="SM00100">
    <property type="entry name" value="cNMP"/>
    <property type="match status" value="1"/>
</dbReference>
<sequence length="194" mass="22359">MNQIDYHANFLNSISDISEDIVEELLKISDLKTVKAGNQIVKLGEIPSKVYMLVSGVVRCYISTESGKEFNKSFYLPITFVAPLTALINQCPSIFVFETLLDCELYEVDYKKFMELCKKYDDLNTLYTKIIETVYITYEKRLVDLISLDAKDRYLELRNEIPNVETLIPQYHIASYLGITPVQLSRIRKKNGSC</sequence>
<name>A0ABW3JG38_9FLAO</name>
<evidence type="ECO:0000259" key="1">
    <source>
        <dbReference type="PROSITE" id="PS50042"/>
    </source>
</evidence>
<reference evidence="3" key="1">
    <citation type="journal article" date="2019" name="Int. J. Syst. Evol. Microbiol.">
        <title>The Global Catalogue of Microorganisms (GCM) 10K type strain sequencing project: providing services to taxonomists for standard genome sequencing and annotation.</title>
        <authorList>
            <consortium name="The Broad Institute Genomics Platform"/>
            <consortium name="The Broad Institute Genome Sequencing Center for Infectious Disease"/>
            <person name="Wu L."/>
            <person name="Ma J."/>
        </authorList>
    </citation>
    <scope>NUCLEOTIDE SEQUENCE [LARGE SCALE GENOMIC DNA]</scope>
    <source>
        <strain evidence="3">CCUG 62414</strain>
    </source>
</reference>
<gene>
    <name evidence="2" type="ORF">ACFQ1R_01590</name>
</gene>
<feature type="domain" description="Cyclic nucleotide-binding" evidence="1">
    <location>
        <begin position="13"/>
        <end position="116"/>
    </location>
</feature>
<organism evidence="2 3">
    <name type="scientific">Mariniflexile jejuense</name>
    <dbReference type="NCBI Taxonomy" id="1173582"/>
    <lineage>
        <taxon>Bacteria</taxon>
        <taxon>Pseudomonadati</taxon>
        <taxon>Bacteroidota</taxon>
        <taxon>Flavobacteriia</taxon>
        <taxon>Flavobacteriales</taxon>
        <taxon>Flavobacteriaceae</taxon>
        <taxon>Mariniflexile</taxon>
    </lineage>
</organism>
<protein>
    <submittedName>
        <fullName evidence="2">Crp/Fnr family transcriptional regulator</fullName>
    </submittedName>
</protein>
<dbReference type="Proteomes" id="UP001597061">
    <property type="component" value="Unassembled WGS sequence"/>
</dbReference>
<dbReference type="Gene3D" id="2.60.120.10">
    <property type="entry name" value="Jelly Rolls"/>
    <property type="match status" value="1"/>
</dbReference>
<dbReference type="InterPro" id="IPR000595">
    <property type="entry name" value="cNMP-bd_dom"/>
</dbReference>
<dbReference type="EMBL" id="JBHTJI010000001">
    <property type="protein sequence ID" value="MFD0988776.1"/>
    <property type="molecule type" value="Genomic_DNA"/>
</dbReference>
<comment type="caution">
    <text evidence="2">The sequence shown here is derived from an EMBL/GenBank/DDBJ whole genome shotgun (WGS) entry which is preliminary data.</text>
</comment>
<dbReference type="SUPFAM" id="SSF51206">
    <property type="entry name" value="cAMP-binding domain-like"/>
    <property type="match status" value="1"/>
</dbReference>
<accession>A0ABW3JG38</accession>